<accession>A0A0D7E4A9</accession>
<evidence type="ECO:0000313" key="2">
    <source>
        <dbReference type="Proteomes" id="UP000032439"/>
    </source>
</evidence>
<dbReference type="EMBL" id="JXXD01000132">
    <property type="protein sequence ID" value="KIZ35255.1"/>
    <property type="molecule type" value="Genomic_DNA"/>
</dbReference>
<proteinExistence type="predicted"/>
<sequence length="141" mass="15413">MKLTPIILAGTILASTGCASGLNSYQKSELRHYEAAGLAVEEKSPALGTALGLLPGGGSFYGREYGFGVVNLLFWPLSILWDPVSGHSAAETINYHATKQHVSKLENSEMDALEDQLAQNQIDLTHYTLQKRKIEAKYDFN</sequence>
<dbReference type="PROSITE" id="PS51257">
    <property type="entry name" value="PROKAR_LIPOPROTEIN"/>
    <property type="match status" value="1"/>
</dbReference>
<protein>
    <submittedName>
        <fullName evidence="1">Uncharacterized protein</fullName>
    </submittedName>
</protein>
<evidence type="ECO:0000313" key="1">
    <source>
        <dbReference type="EMBL" id="KIZ35255.1"/>
    </source>
</evidence>
<gene>
    <name evidence="1" type="ORF">LO50_14165</name>
</gene>
<organism evidence="1 2">
    <name type="scientific">Stutzerimonas stutzeri</name>
    <name type="common">Pseudomonas stutzeri</name>
    <dbReference type="NCBI Taxonomy" id="316"/>
    <lineage>
        <taxon>Bacteria</taxon>
        <taxon>Pseudomonadati</taxon>
        <taxon>Pseudomonadota</taxon>
        <taxon>Gammaproteobacteria</taxon>
        <taxon>Pseudomonadales</taxon>
        <taxon>Pseudomonadaceae</taxon>
        <taxon>Stutzerimonas</taxon>
    </lineage>
</organism>
<comment type="caution">
    <text evidence="1">The sequence shown here is derived from an EMBL/GenBank/DDBJ whole genome shotgun (WGS) entry which is preliminary data.</text>
</comment>
<dbReference type="RefSeq" id="WP_044315407.1">
    <property type="nucleotide sequence ID" value="NZ_CP066045.1"/>
</dbReference>
<dbReference type="AlphaFoldDB" id="A0A0D7E4A9"/>
<dbReference type="GeneID" id="99796703"/>
<dbReference type="PATRIC" id="fig|316.110.peg.679"/>
<name>A0A0D7E4A9_STUST</name>
<dbReference type="Proteomes" id="UP000032439">
    <property type="component" value="Unassembled WGS sequence"/>
</dbReference>
<reference evidence="1 2" key="1">
    <citation type="submission" date="2014-11" db="EMBL/GenBank/DDBJ databases">
        <title>Genomics and ecophysiology of heterotrophic nitrogen fixing bacteria isolated from estuarine surface water.</title>
        <authorList>
            <person name="Bentzon-Tilia M."/>
            <person name="Severin I."/>
            <person name="Hansen L.H."/>
            <person name="Riemann L."/>
        </authorList>
    </citation>
    <scope>NUCLEOTIDE SEQUENCE [LARGE SCALE GENOMIC DNA]</scope>
    <source>
        <strain evidence="1 2">BAL361</strain>
    </source>
</reference>